<dbReference type="SUPFAM" id="SSF53300">
    <property type="entry name" value="vWA-like"/>
    <property type="match status" value="2"/>
</dbReference>
<dbReference type="PANTHER" id="PTHR24020">
    <property type="entry name" value="COLLAGEN ALPHA"/>
    <property type="match status" value="1"/>
</dbReference>
<accession>A0ABM0JWG1</accession>
<dbReference type="InterPro" id="IPR050525">
    <property type="entry name" value="ECM_Assembly_Org"/>
</dbReference>
<keyword evidence="1" id="KW-0732">Signal</keyword>
<dbReference type="InterPro" id="IPR002035">
    <property type="entry name" value="VWF_A"/>
</dbReference>
<dbReference type="GeneID" id="101845708"/>
<dbReference type="Pfam" id="PF00092">
    <property type="entry name" value="VWA"/>
    <property type="match status" value="2"/>
</dbReference>
<organism evidence="3 4">
    <name type="scientific">Aplysia californica</name>
    <name type="common">California sea hare</name>
    <dbReference type="NCBI Taxonomy" id="6500"/>
    <lineage>
        <taxon>Eukaryota</taxon>
        <taxon>Metazoa</taxon>
        <taxon>Spiralia</taxon>
        <taxon>Lophotrochozoa</taxon>
        <taxon>Mollusca</taxon>
        <taxon>Gastropoda</taxon>
        <taxon>Heterobranchia</taxon>
        <taxon>Euthyneura</taxon>
        <taxon>Tectipleura</taxon>
        <taxon>Aplysiida</taxon>
        <taxon>Aplysioidea</taxon>
        <taxon>Aplysiidae</taxon>
        <taxon>Aplysia</taxon>
    </lineage>
</organism>
<evidence type="ECO:0000313" key="4">
    <source>
        <dbReference type="RefSeq" id="XP_005103137.2"/>
    </source>
</evidence>
<dbReference type="PROSITE" id="PS50234">
    <property type="entry name" value="VWFA"/>
    <property type="match status" value="2"/>
</dbReference>
<reference evidence="4" key="1">
    <citation type="submission" date="2025-08" db="UniProtKB">
        <authorList>
            <consortium name="RefSeq"/>
        </authorList>
    </citation>
    <scope>IDENTIFICATION</scope>
</reference>
<name>A0ABM0JWG1_APLCA</name>
<feature type="chain" id="PRO_5045866460" evidence="1">
    <location>
        <begin position="21"/>
        <end position="410"/>
    </location>
</feature>
<dbReference type="RefSeq" id="XP_005103137.2">
    <property type="nucleotide sequence ID" value="XM_005103080.3"/>
</dbReference>
<feature type="domain" description="VWFA" evidence="2">
    <location>
        <begin position="35"/>
        <end position="209"/>
    </location>
</feature>
<evidence type="ECO:0000259" key="2">
    <source>
        <dbReference type="PROSITE" id="PS50234"/>
    </source>
</evidence>
<protein>
    <submittedName>
        <fullName evidence="4">Cartilage matrix protein</fullName>
    </submittedName>
</protein>
<keyword evidence="3" id="KW-1185">Reference proteome</keyword>
<sequence>MALKLILLTIGLCTLQLCSGYSLAQKGDWTNKKAEIYFLLDTSYSVWIVDYNKLLKFVASLVEDMDIRPEATRVGVGIFSEQHTLYIPIDDHRSKSALQGAIMEAPCIRGNTYISRALQGMMQEGLGPSKTRTGVPKMTVLITDGMSRHKQLTQDNATLAKKEGVYLFTLGIGYGVDSKELLSIASDPKSNFNYHVADYNHLADIKAKLSQQMSEVEFLQGDKSGCGDNTHVDTVFVYDEAAMGLHATAKVNQFIAYMADRISMDSGNMRVGVVSKTCSKGDITLGQFLTRADFKEGLTSRNRGSAIRDLMERARTQAFRFEQGGRPDVERRIVLIMHDHEEDRGLLIQGVRAKHENTELFVICLGDSKNKNFITSLATSAKHALFYNDVDELVTPNGRDFFRHKFCERL</sequence>
<evidence type="ECO:0000256" key="1">
    <source>
        <dbReference type="SAM" id="SignalP"/>
    </source>
</evidence>
<dbReference type="InterPro" id="IPR036465">
    <property type="entry name" value="vWFA_dom_sf"/>
</dbReference>
<feature type="signal peptide" evidence="1">
    <location>
        <begin position="1"/>
        <end position="20"/>
    </location>
</feature>
<dbReference type="Proteomes" id="UP000694888">
    <property type="component" value="Unplaced"/>
</dbReference>
<dbReference type="SMART" id="SM00327">
    <property type="entry name" value="VWA"/>
    <property type="match status" value="1"/>
</dbReference>
<feature type="domain" description="VWFA" evidence="2">
    <location>
        <begin position="233"/>
        <end position="406"/>
    </location>
</feature>
<dbReference type="PANTHER" id="PTHR24020:SF87">
    <property type="entry name" value="COLLAGEN ALPHA-1(VI) CHAIN-LIKE"/>
    <property type="match status" value="1"/>
</dbReference>
<dbReference type="Gene3D" id="3.40.50.410">
    <property type="entry name" value="von Willebrand factor, type A domain"/>
    <property type="match status" value="2"/>
</dbReference>
<proteinExistence type="predicted"/>
<evidence type="ECO:0000313" key="3">
    <source>
        <dbReference type="Proteomes" id="UP000694888"/>
    </source>
</evidence>
<gene>
    <name evidence="4" type="primary">LOC101845708</name>
</gene>